<dbReference type="OrthoDB" id="10268014at2759"/>
<dbReference type="EMBL" id="JANBUW010000606">
    <property type="protein sequence ID" value="KAJ2846173.1"/>
    <property type="molecule type" value="Genomic_DNA"/>
</dbReference>
<accession>A0A9W8I3D9</accession>
<gene>
    <name evidence="1" type="ORF">IWW36_004474</name>
</gene>
<evidence type="ECO:0000313" key="2">
    <source>
        <dbReference type="Proteomes" id="UP001139887"/>
    </source>
</evidence>
<feature type="non-terminal residue" evidence="1">
    <location>
        <position position="282"/>
    </location>
</feature>
<dbReference type="Proteomes" id="UP001139887">
    <property type="component" value="Unassembled WGS sequence"/>
</dbReference>
<protein>
    <submittedName>
        <fullName evidence="1">Uncharacterized protein</fullName>
    </submittedName>
</protein>
<name>A0A9W8I3D9_9FUNG</name>
<reference evidence="1" key="1">
    <citation type="submission" date="2022-07" db="EMBL/GenBank/DDBJ databases">
        <title>Phylogenomic reconstructions and comparative analyses of Kickxellomycotina fungi.</title>
        <authorList>
            <person name="Reynolds N.K."/>
            <person name="Stajich J.E."/>
            <person name="Barry K."/>
            <person name="Grigoriev I.V."/>
            <person name="Crous P."/>
            <person name="Smith M.E."/>
        </authorList>
    </citation>
    <scope>NUCLEOTIDE SEQUENCE</scope>
    <source>
        <strain evidence="1">NRRL 1566</strain>
    </source>
</reference>
<comment type="caution">
    <text evidence="1">The sequence shown here is derived from an EMBL/GenBank/DDBJ whole genome shotgun (WGS) entry which is preliminary data.</text>
</comment>
<proteinExistence type="predicted"/>
<sequence length="282" mass="31064">MTTKQSRHYSPALPLAAAGAAEAANEVKEVSSSDRWSLLHVPATVAANYTVVQSDSMQCENRRNAQLVEGGFEQARHFYPRVLNAHIHPLVAAFFRMDNVQVAARYGHLNPAVDEAKLRELLGYQPQHFTWAGSDLLSVTNGSGQRQMVVVETNSCPSGQKSMPPLQDNDASSGYRAVVGATLGALLADTDVDGDLAVVYDKNAMEASGYAAALATESREHVWLVEYYDGDLDPPVTWIADTMHVRDSSGTWHAIRGCLRYVTQRPWNRIPLRTRTRMLNPV</sequence>
<organism evidence="1 2">
    <name type="scientific">Coemansia brasiliensis</name>
    <dbReference type="NCBI Taxonomy" id="2650707"/>
    <lineage>
        <taxon>Eukaryota</taxon>
        <taxon>Fungi</taxon>
        <taxon>Fungi incertae sedis</taxon>
        <taxon>Zoopagomycota</taxon>
        <taxon>Kickxellomycotina</taxon>
        <taxon>Kickxellomycetes</taxon>
        <taxon>Kickxellales</taxon>
        <taxon>Kickxellaceae</taxon>
        <taxon>Coemansia</taxon>
    </lineage>
</organism>
<keyword evidence="2" id="KW-1185">Reference proteome</keyword>
<evidence type="ECO:0000313" key="1">
    <source>
        <dbReference type="EMBL" id="KAJ2846173.1"/>
    </source>
</evidence>
<dbReference type="AlphaFoldDB" id="A0A9W8I3D9"/>